<dbReference type="Proteomes" id="UP001185092">
    <property type="component" value="Unassembled WGS sequence"/>
</dbReference>
<organism evidence="1 2">
    <name type="scientific">Aureibacter tunicatorum</name>
    <dbReference type="NCBI Taxonomy" id="866807"/>
    <lineage>
        <taxon>Bacteria</taxon>
        <taxon>Pseudomonadati</taxon>
        <taxon>Bacteroidota</taxon>
        <taxon>Cytophagia</taxon>
        <taxon>Cytophagales</taxon>
        <taxon>Persicobacteraceae</taxon>
        <taxon>Aureibacter</taxon>
    </lineage>
</organism>
<reference evidence="1" key="1">
    <citation type="submission" date="2023-07" db="EMBL/GenBank/DDBJ databases">
        <title>Genomic Encyclopedia of Type Strains, Phase IV (KMG-IV): sequencing the most valuable type-strain genomes for metagenomic binning, comparative biology and taxonomic classification.</title>
        <authorList>
            <person name="Goeker M."/>
        </authorList>
    </citation>
    <scope>NUCLEOTIDE SEQUENCE</scope>
    <source>
        <strain evidence="1">DSM 26174</strain>
    </source>
</reference>
<proteinExistence type="predicted"/>
<comment type="caution">
    <text evidence="1">The sequence shown here is derived from an EMBL/GenBank/DDBJ whole genome shotgun (WGS) entry which is preliminary data.</text>
</comment>
<keyword evidence="2" id="KW-1185">Reference proteome</keyword>
<protein>
    <submittedName>
        <fullName evidence="1">Uncharacterized protein</fullName>
    </submittedName>
</protein>
<dbReference type="EMBL" id="JAVDQD010000005">
    <property type="protein sequence ID" value="MDR6240850.1"/>
    <property type="molecule type" value="Genomic_DNA"/>
</dbReference>
<name>A0AAE4BUA4_9BACT</name>
<accession>A0AAE4BUA4</accession>
<dbReference type="PROSITE" id="PS51257">
    <property type="entry name" value="PROKAR_LIPOPROTEIN"/>
    <property type="match status" value="1"/>
</dbReference>
<dbReference type="PROSITE" id="PS00018">
    <property type="entry name" value="EF_HAND_1"/>
    <property type="match status" value="1"/>
</dbReference>
<dbReference type="InterPro" id="IPR018247">
    <property type="entry name" value="EF_Hand_1_Ca_BS"/>
</dbReference>
<evidence type="ECO:0000313" key="1">
    <source>
        <dbReference type="EMBL" id="MDR6240850.1"/>
    </source>
</evidence>
<evidence type="ECO:0000313" key="2">
    <source>
        <dbReference type="Proteomes" id="UP001185092"/>
    </source>
</evidence>
<sequence length="386" mass="43850">MVKSEMKSAWLLAICLMMQMTLQSCDNEIRNLAERKDDDENNPVPDAKVIPININEKGIEFLEKMPGHWTGTNLVMTDQYDWFAFDYRPISPSHVHGIFEGGTFGNLFTSFFIADFEGTHTLMARNGGILSGIYRTSYFVLDSVDNNSSRGDFYRFVDAEGGRRTMWMELRFVKDSLYFNAYTSGLGRDIPRRHMTFKALKGNLELAEHAANAVDYPVDQSAVDFNQGFEKNYLQAAEGAKSATFLAQDLTGEKDIFTLAYESGDPFTIEDHPYLAYLNLQIERTADWNDKTLFVNLSKRALTDDMGYFVEDATVFNDVLMFSELDNNEDEFLFTYVHPGEYYVNVVVDLNDDGMISAGDMTNPAQSILIEPEGQHQIVVSQFINN</sequence>
<gene>
    <name evidence="1" type="ORF">HNQ88_003926</name>
</gene>
<dbReference type="AlphaFoldDB" id="A0AAE4BUA4"/>
<dbReference type="RefSeq" id="WP_309941157.1">
    <property type="nucleotide sequence ID" value="NZ_AP025306.1"/>
</dbReference>